<proteinExistence type="predicted"/>
<keyword evidence="2" id="KW-1185">Reference proteome</keyword>
<dbReference type="EMBL" id="LWLG01000035">
    <property type="protein sequence ID" value="OAQ19773.1"/>
    <property type="molecule type" value="Genomic_DNA"/>
</dbReference>
<dbReference type="AlphaFoldDB" id="A0A179D1A2"/>
<evidence type="ECO:0000313" key="1">
    <source>
        <dbReference type="EMBL" id="OAQ19773.1"/>
    </source>
</evidence>
<comment type="caution">
    <text evidence="1">The sequence shown here is derived from an EMBL/GenBank/DDBJ whole genome shotgun (WGS) entry which is preliminary data.</text>
</comment>
<organism evidence="1 2">
    <name type="scientific">Thermosulfurimonas dismutans</name>
    <dbReference type="NCBI Taxonomy" id="999894"/>
    <lineage>
        <taxon>Bacteria</taxon>
        <taxon>Pseudomonadati</taxon>
        <taxon>Thermodesulfobacteriota</taxon>
        <taxon>Thermodesulfobacteria</taxon>
        <taxon>Thermodesulfobacteriales</taxon>
        <taxon>Thermodesulfobacteriaceae</taxon>
        <taxon>Thermosulfurimonas</taxon>
    </lineage>
</organism>
<sequence>METNLILHERIYSRTGFEPTYKEWKPALDGHPSDNSFLFRAYL</sequence>
<name>A0A179D1A2_9BACT</name>
<dbReference type="Proteomes" id="UP000078390">
    <property type="component" value="Unassembled WGS sequence"/>
</dbReference>
<gene>
    <name evidence="1" type="ORF">TDIS_2135</name>
</gene>
<accession>A0A179D1A2</accession>
<protein>
    <submittedName>
        <fullName evidence="1">Uncharacterized protein</fullName>
    </submittedName>
</protein>
<evidence type="ECO:0000313" key="2">
    <source>
        <dbReference type="Proteomes" id="UP000078390"/>
    </source>
</evidence>
<reference evidence="1 2" key="1">
    <citation type="submission" date="2016-04" db="EMBL/GenBank/DDBJ databases">
        <title>Genome analysis of Thermosulfurimonas dismutans, the first thermophilic sulfur-disproportionating bacterium of the phylum Thermodesulfobacteria.</title>
        <authorList>
            <person name="Mardanov A.V."/>
            <person name="Beletsky A.V."/>
            <person name="Kadnikov V.V."/>
            <person name="Slobodkin A.I."/>
            <person name="Ravin N.V."/>
        </authorList>
    </citation>
    <scope>NUCLEOTIDE SEQUENCE [LARGE SCALE GENOMIC DNA]</scope>
    <source>
        <strain evidence="1 2">S95</strain>
    </source>
</reference>